<evidence type="ECO:0000313" key="2">
    <source>
        <dbReference type="Proteomes" id="UP000265520"/>
    </source>
</evidence>
<comment type="caution">
    <text evidence="1">The sequence shown here is derived from an EMBL/GenBank/DDBJ whole genome shotgun (WGS) entry which is preliminary data.</text>
</comment>
<accession>A0A392UX85</accession>
<dbReference type="EMBL" id="LXQA010996159">
    <property type="protein sequence ID" value="MCI80467.1"/>
    <property type="molecule type" value="Genomic_DNA"/>
</dbReference>
<dbReference type="Proteomes" id="UP000265520">
    <property type="component" value="Unassembled WGS sequence"/>
</dbReference>
<reference evidence="1 2" key="1">
    <citation type="journal article" date="2018" name="Front. Plant Sci.">
        <title>Red Clover (Trifolium pratense) and Zigzag Clover (T. medium) - A Picture of Genomic Similarities and Differences.</title>
        <authorList>
            <person name="Dluhosova J."/>
            <person name="Istvanek J."/>
            <person name="Nedelnik J."/>
            <person name="Repkova J."/>
        </authorList>
    </citation>
    <scope>NUCLEOTIDE SEQUENCE [LARGE SCALE GENOMIC DNA]</scope>
    <source>
        <strain evidence="2">cv. 10/8</strain>
        <tissue evidence="1">Leaf</tissue>
    </source>
</reference>
<protein>
    <submittedName>
        <fullName evidence="1">Uncharacterized protein</fullName>
    </submittedName>
</protein>
<dbReference type="AlphaFoldDB" id="A0A392UX85"/>
<keyword evidence="2" id="KW-1185">Reference proteome</keyword>
<feature type="non-terminal residue" evidence="1">
    <location>
        <position position="1"/>
    </location>
</feature>
<name>A0A392UX85_9FABA</name>
<organism evidence="1 2">
    <name type="scientific">Trifolium medium</name>
    <dbReference type="NCBI Taxonomy" id="97028"/>
    <lineage>
        <taxon>Eukaryota</taxon>
        <taxon>Viridiplantae</taxon>
        <taxon>Streptophyta</taxon>
        <taxon>Embryophyta</taxon>
        <taxon>Tracheophyta</taxon>
        <taxon>Spermatophyta</taxon>
        <taxon>Magnoliopsida</taxon>
        <taxon>eudicotyledons</taxon>
        <taxon>Gunneridae</taxon>
        <taxon>Pentapetalae</taxon>
        <taxon>rosids</taxon>
        <taxon>fabids</taxon>
        <taxon>Fabales</taxon>
        <taxon>Fabaceae</taxon>
        <taxon>Papilionoideae</taxon>
        <taxon>50 kb inversion clade</taxon>
        <taxon>NPAAA clade</taxon>
        <taxon>Hologalegina</taxon>
        <taxon>IRL clade</taxon>
        <taxon>Trifolieae</taxon>
        <taxon>Trifolium</taxon>
    </lineage>
</organism>
<proteinExistence type="predicted"/>
<evidence type="ECO:0000313" key="1">
    <source>
        <dbReference type="EMBL" id="MCI80467.1"/>
    </source>
</evidence>
<sequence length="39" mass="4242">EQGMLAQRACQRARSLVVAGARNFQVPARVLSMSLAQRA</sequence>